<sequence length="148" mass="15054">MRALALLLVLLPTLAACSGADGPEEGAGSAEQVAQARDEATAEWRAAVEAELGTTTYDFDALQQDAAVDCMRTSVADWTVELALSGDTSTSGLTRVGLEHACDDVVAAFDEAVAAVEGAADPLDLVCDPGVELSAATAPTAELACANR</sequence>
<gene>
    <name evidence="2" type="ORF">F4692_001889</name>
</gene>
<dbReference type="PROSITE" id="PS51257">
    <property type="entry name" value="PROKAR_LIPOPROTEIN"/>
    <property type="match status" value="1"/>
</dbReference>
<dbReference type="AlphaFoldDB" id="A0A7Y9H2I5"/>
<evidence type="ECO:0000313" key="2">
    <source>
        <dbReference type="EMBL" id="NYE36756.1"/>
    </source>
</evidence>
<reference evidence="2 3" key="1">
    <citation type="submission" date="2020-07" db="EMBL/GenBank/DDBJ databases">
        <authorList>
            <person name="Partida-Martinez L."/>
            <person name="Huntemann M."/>
            <person name="Clum A."/>
            <person name="Wang J."/>
            <person name="Palaniappan K."/>
            <person name="Ritter S."/>
            <person name="Chen I.-M."/>
            <person name="Stamatis D."/>
            <person name="Reddy T."/>
            <person name="O'Malley R."/>
            <person name="Daum C."/>
            <person name="Shapiro N."/>
            <person name="Ivanova N."/>
            <person name="Kyrpides N."/>
            <person name="Woyke T."/>
        </authorList>
    </citation>
    <scope>NUCLEOTIDE SEQUENCE [LARGE SCALE GENOMIC DNA]</scope>
    <source>
        <strain evidence="2 3">AT2.17</strain>
    </source>
</reference>
<evidence type="ECO:0000256" key="1">
    <source>
        <dbReference type="SAM" id="SignalP"/>
    </source>
</evidence>
<keyword evidence="3" id="KW-1185">Reference proteome</keyword>
<feature type="signal peptide" evidence="1">
    <location>
        <begin position="1"/>
        <end position="15"/>
    </location>
</feature>
<dbReference type="RefSeq" id="WP_179619397.1">
    <property type="nucleotide sequence ID" value="NZ_JACCBW010000002.1"/>
</dbReference>
<keyword evidence="1" id="KW-0732">Signal</keyword>
<proteinExistence type="predicted"/>
<protein>
    <submittedName>
        <fullName evidence="2">Uncharacterized protein</fullName>
    </submittedName>
</protein>
<evidence type="ECO:0000313" key="3">
    <source>
        <dbReference type="Proteomes" id="UP000549911"/>
    </source>
</evidence>
<accession>A0A7Y9H2I5</accession>
<dbReference type="EMBL" id="JACCBW010000002">
    <property type="protein sequence ID" value="NYE36756.1"/>
    <property type="molecule type" value="Genomic_DNA"/>
</dbReference>
<dbReference type="Proteomes" id="UP000549911">
    <property type="component" value="Unassembled WGS sequence"/>
</dbReference>
<name>A0A7Y9H2I5_9ACTN</name>
<organism evidence="2 3">
    <name type="scientific">Nocardioides cavernae</name>
    <dbReference type="NCBI Taxonomy" id="1921566"/>
    <lineage>
        <taxon>Bacteria</taxon>
        <taxon>Bacillati</taxon>
        <taxon>Actinomycetota</taxon>
        <taxon>Actinomycetes</taxon>
        <taxon>Propionibacteriales</taxon>
        <taxon>Nocardioidaceae</taxon>
        <taxon>Nocardioides</taxon>
    </lineage>
</organism>
<comment type="caution">
    <text evidence="2">The sequence shown here is derived from an EMBL/GenBank/DDBJ whole genome shotgun (WGS) entry which is preliminary data.</text>
</comment>
<reference evidence="2 3" key="2">
    <citation type="submission" date="2020-08" db="EMBL/GenBank/DDBJ databases">
        <title>The Agave Microbiome: Exploring the role of microbial communities in plant adaptations to desert environments.</title>
        <authorList>
            <person name="Partida-Martinez L.P."/>
        </authorList>
    </citation>
    <scope>NUCLEOTIDE SEQUENCE [LARGE SCALE GENOMIC DNA]</scope>
    <source>
        <strain evidence="2 3">AT2.17</strain>
    </source>
</reference>
<feature type="chain" id="PRO_5039457785" evidence="1">
    <location>
        <begin position="16"/>
        <end position="148"/>
    </location>
</feature>